<name>A2I2W6_9CAUD</name>
<dbReference type="InterPro" id="IPR027417">
    <property type="entry name" value="P-loop_NTPase"/>
</dbReference>
<dbReference type="GeneID" id="5076210"/>
<dbReference type="Pfam" id="PF05876">
    <property type="entry name" value="GpA_ATPase"/>
    <property type="match status" value="1"/>
</dbReference>
<feature type="compositionally biased region" description="Acidic residues" evidence="1">
    <location>
        <begin position="653"/>
        <end position="662"/>
    </location>
</feature>
<evidence type="ECO:0000259" key="2">
    <source>
        <dbReference type="Pfam" id="PF05876"/>
    </source>
</evidence>
<dbReference type="GO" id="GO:0004519">
    <property type="term" value="F:endonuclease activity"/>
    <property type="evidence" value="ECO:0007669"/>
    <property type="project" value="InterPro"/>
</dbReference>
<feature type="domain" description="Phage terminase large subunit GpA ATPase" evidence="2">
    <location>
        <begin position="69"/>
        <end position="336"/>
    </location>
</feature>
<reference evidence="4 5" key="1">
    <citation type="journal article" date="2009" name="Appl. Environ. Microbiol.">
        <title>Characterization of a new plasmid-like prophage in a pandemic Vibrio parahaemolyticus O3:K6 strain.</title>
        <authorList>
            <person name="Lan S.F."/>
            <person name="Huang C.H."/>
            <person name="Chang C.H."/>
            <person name="Liao W.C."/>
            <person name="Lin I.H."/>
            <person name="Jian W.N."/>
            <person name="Wu Y.G."/>
            <person name="Chen S.Y."/>
            <person name="Wong H.C."/>
        </authorList>
    </citation>
    <scope>NUCLEOTIDE SEQUENCE [LARGE SCALE GENOMIC DNA]</scope>
</reference>
<evidence type="ECO:0000256" key="1">
    <source>
        <dbReference type="SAM" id="MobiDB-lite"/>
    </source>
</evidence>
<dbReference type="InterPro" id="IPR046453">
    <property type="entry name" value="GpA_ATPase"/>
</dbReference>
<protein>
    <submittedName>
        <fullName evidence="4">Putative phage terminase large subunit</fullName>
    </submittedName>
</protein>
<dbReference type="OrthoDB" id="1023at10239"/>
<organism evidence="4 5">
    <name type="scientific">Vibrio phage VP882</name>
    <dbReference type="NCBI Taxonomy" id="2913982"/>
    <lineage>
        <taxon>Viruses</taxon>
        <taxon>Duplodnaviria</taxon>
        <taxon>Heunggongvirae</taxon>
        <taxon>Uroviricota</taxon>
        <taxon>Caudoviricetes</taxon>
        <taxon>Hapunavirus</taxon>
        <taxon>Hapunavirus VP882</taxon>
    </lineage>
</organism>
<feature type="region of interest" description="Disordered" evidence="1">
    <location>
        <begin position="644"/>
        <end position="689"/>
    </location>
</feature>
<dbReference type="InterPro" id="IPR046454">
    <property type="entry name" value="GpA_endonuclease"/>
</dbReference>
<evidence type="ECO:0000313" key="4">
    <source>
        <dbReference type="EMBL" id="ABM73380.1"/>
    </source>
</evidence>
<evidence type="ECO:0000313" key="5">
    <source>
        <dbReference type="Proteomes" id="UP000008090"/>
    </source>
</evidence>
<dbReference type="RefSeq" id="YP_001039815.1">
    <property type="nucleotide sequence ID" value="NC_009016.1"/>
</dbReference>
<keyword evidence="5" id="KW-1185">Reference proteome</keyword>
<dbReference type="KEGG" id="vg:5076210"/>
<sequence>MTQQRFDKSCSLSADGYAPQLPKDSCLKYRHSLQRLTASLRLMAEMVKAPPPRTADEWARENRIMPPTSPIPGPFNPDTNPYMIPIVSAFANPQYNRVTFVMGTQMGKSVSMENLVGWRLDDDPTPIMYVAPTSNLIDTTVEPKFMDMFQQAESLARKYDWNRSTKYTKWVGGTKFRFAWAGSPTELAADSAGLVLVDEVDRIVNTGEGDTTEIIEARGDAYVDSKIGYTATPTHGKVERTEHPRTGLTHWARSHRDALSSAIWRLWQSGTRHEWAVPCPHCGQYFIPHSELLWWPGKGTEEECTPDQAEKKAMLTCPRNGCMIEDKYRAAMNKRGVPVAPGQTVTPDGVIEGEADTAGSSHFSMWVSGLCSFAAKKSYGFLAKKLAAALQSGDPETLQGVYNTGFGECYALTGEVPAWEEVKAMRWSYSAGEVLPGAEKLICTVDVQKNRLVYVVRAWFPGMGSQLVEFGELWGDTEKPDVWDELGELLDREWYGMAIDAMGVDCGYRDNQVYQFVREHRTRARALRGFERLPKPYRKTAIDVDSRGKTRKRGDARWDFDTGLAKAWVHSRIGWPETRPGFWLLPIDVSEDYCRQIVGEEFNHRTGKWDKVGENHFLDCEAMNYMLACMLRLNRRKGDAMTLKDIKKQGEPAADEQQEEAAEQSQPDAPKEQAPAGGRRFKVKRKPRR</sequence>
<dbReference type="Proteomes" id="UP000008090">
    <property type="component" value="Segment"/>
</dbReference>
<dbReference type="GO" id="GO:0016887">
    <property type="term" value="F:ATP hydrolysis activity"/>
    <property type="evidence" value="ECO:0007669"/>
    <property type="project" value="InterPro"/>
</dbReference>
<dbReference type="EMBL" id="EF057797">
    <property type="protein sequence ID" value="ABM73380.1"/>
    <property type="molecule type" value="Genomic_DNA"/>
</dbReference>
<accession>A2I2W6</accession>
<dbReference type="SUPFAM" id="SSF52540">
    <property type="entry name" value="P-loop containing nucleoside triphosphate hydrolases"/>
    <property type="match status" value="1"/>
</dbReference>
<proteinExistence type="predicted"/>
<dbReference type="Gene3D" id="3.40.50.300">
    <property type="entry name" value="P-loop containing nucleotide triphosphate hydrolases"/>
    <property type="match status" value="1"/>
</dbReference>
<feature type="domain" description="Terminase large subunit GpA endonuclease" evidence="3">
    <location>
        <begin position="364"/>
        <end position="636"/>
    </location>
</feature>
<dbReference type="Pfam" id="PF20454">
    <property type="entry name" value="GpA_nuclease"/>
    <property type="match status" value="1"/>
</dbReference>
<feature type="compositionally biased region" description="Basic residues" evidence="1">
    <location>
        <begin position="679"/>
        <end position="689"/>
    </location>
</feature>
<evidence type="ECO:0000259" key="3">
    <source>
        <dbReference type="Pfam" id="PF20454"/>
    </source>
</evidence>